<dbReference type="PROSITE" id="PS50866">
    <property type="entry name" value="GOLD"/>
    <property type="match status" value="1"/>
</dbReference>
<dbReference type="OMA" id="VGEYTFC"/>
<evidence type="ECO:0000313" key="13">
    <source>
        <dbReference type="Proteomes" id="UP000009022"/>
    </source>
</evidence>
<feature type="signal peptide" evidence="10">
    <location>
        <begin position="1"/>
        <end position="22"/>
    </location>
</feature>
<accession>B3S7R9</accession>
<comment type="subcellular location">
    <subcellularLocation>
        <location evidence="7">Endomembrane system</location>
        <topology evidence="7">Single-pass membrane protein</topology>
    </subcellularLocation>
    <subcellularLocation>
        <location evidence="1 8">Membrane</location>
        <topology evidence="1 8">Single-pass type I membrane protein</topology>
    </subcellularLocation>
</comment>
<dbReference type="CTD" id="6757424"/>
<dbReference type="GO" id="GO:0005794">
    <property type="term" value="C:Golgi apparatus"/>
    <property type="evidence" value="ECO:0000318"/>
    <property type="project" value="GO_Central"/>
</dbReference>
<evidence type="ECO:0000256" key="5">
    <source>
        <dbReference type="ARBA" id="ARBA00022989"/>
    </source>
</evidence>
<feature type="domain" description="GOLD" evidence="11">
    <location>
        <begin position="34"/>
        <end position="116"/>
    </location>
</feature>
<dbReference type="SMART" id="SM01190">
    <property type="entry name" value="EMP24_GP25L"/>
    <property type="match status" value="1"/>
</dbReference>
<dbReference type="GO" id="GO:0006886">
    <property type="term" value="P:intracellular protein transport"/>
    <property type="evidence" value="ECO:0000318"/>
    <property type="project" value="GO_Central"/>
</dbReference>
<comment type="similarity">
    <text evidence="2 8">Belongs to the EMP24/GP25L family.</text>
</comment>
<proteinExistence type="inferred from homology"/>
<dbReference type="GO" id="GO:0030134">
    <property type="term" value="C:COPII-coated ER to Golgi transport vesicle"/>
    <property type="evidence" value="ECO:0000318"/>
    <property type="project" value="GO_Central"/>
</dbReference>
<dbReference type="eggNOG" id="KOG1693">
    <property type="taxonomic scope" value="Eukaryota"/>
</dbReference>
<dbReference type="InterPro" id="IPR009038">
    <property type="entry name" value="GOLD_dom"/>
</dbReference>
<gene>
    <name evidence="12" type="ORF">TRIADDRAFT_38242</name>
</gene>
<evidence type="ECO:0000313" key="12">
    <source>
        <dbReference type="EMBL" id="EDV21244.1"/>
    </source>
</evidence>
<dbReference type="FunCoup" id="B3S7R9">
    <property type="interactions" value="2040"/>
</dbReference>
<keyword evidence="13" id="KW-1185">Reference proteome</keyword>
<dbReference type="Pfam" id="PF01105">
    <property type="entry name" value="EMP24_GP25L"/>
    <property type="match status" value="1"/>
</dbReference>
<evidence type="ECO:0000256" key="9">
    <source>
        <dbReference type="SAM" id="Phobius"/>
    </source>
</evidence>
<dbReference type="STRING" id="10228.B3S7R9"/>
<dbReference type="Proteomes" id="UP000009022">
    <property type="component" value="Unassembled WGS sequence"/>
</dbReference>
<evidence type="ECO:0000256" key="2">
    <source>
        <dbReference type="ARBA" id="ARBA00007104"/>
    </source>
</evidence>
<reference evidence="12 13" key="1">
    <citation type="journal article" date="2008" name="Nature">
        <title>The Trichoplax genome and the nature of placozoans.</title>
        <authorList>
            <person name="Srivastava M."/>
            <person name="Begovic E."/>
            <person name="Chapman J."/>
            <person name="Putnam N.H."/>
            <person name="Hellsten U."/>
            <person name="Kawashima T."/>
            <person name="Kuo A."/>
            <person name="Mitros T."/>
            <person name="Salamov A."/>
            <person name="Carpenter M.L."/>
            <person name="Signorovitch A.Y."/>
            <person name="Moreno M.A."/>
            <person name="Kamm K."/>
            <person name="Grimwood J."/>
            <person name="Schmutz J."/>
            <person name="Shapiro H."/>
            <person name="Grigoriev I.V."/>
            <person name="Buss L.W."/>
            <person name="Schierwater B."/>
            <person name="Dellaporta S.L."/>
            <person name="Rokhsar D.S."/>
        </authorList>
    </citation>
    <scope>NUCLEOTIDE SEQUENCE [LARGE SCALE GENOMIC DNA]</scope>
    <source>
        <strain evidence="12 13">Grell-BS-1999</strain>
    </source>
</reference>
<dbReference type="InterPro" id="IPR036598">
    <property type="entry name" value="GOLD_dom_sf"/>
</dbReference>
<dbReference type="GO" id="GO:0005783">
    <property type="term" value="C:endoplasmic reticulum"/>
    <property type="evidence" value="ECO:0000318"/>
    <property type="project" value="GO_Central"/>
</dbReference>
<evidence type="ECO:0000256" key="4">
    <source>
        <dbReference type="ARBA" id="ARBA00022729"/>
    </source>
</evidence>
<dbReference type="GO" id="GO:0006888">
    <property type="term" value="P:endoplasmic reticulum to Golgi vesicle-mediated transport"/>
    <property type="evidence" value="ECO:0000318"/>
    <property type="project" value="GO_Central"/>
</dbReference>
<keyword evidence="5 9" id="KW-1133">Transmembrane helix</keyword>
<dbReference type="PhylomeDB" id="B3S7R9"/>
<evidence type="ECO:0000256" key="7">
    <source>
        <dbReference type="ARBA" id="ARBA00037847"/>
    </source>
</evidence>
<dbReference type="AlphaFoldDB" id="B3S7R9"/>
<evidence type="ECO:0000256" key="6">
    <source>
        <dbReference type="ARBA" id="ARBA00023136"/>
    </source>
</evidence>
<dbReference type="HOGENOM" id="CLU_066963_6_0_1"/>
<dbReference type="GeneID" id="6757424"/>
<dbReference type="GO" id="GO:0007030">
    <property type="term" value="P:Golgi organization"/>
    <property type="evidence" value="ECO:0000318"/>
    <property type="project" value="GO_Central"/>
</dbReference>
<keyword evidence="3 8" id="KW-0812">Transmembrane</keyword>
<dbReference type="GO" id="GO:0016020">
    <property type="term" value="C:membrane"/>
    <property type="evidence" value="ECO:0007669"/>
    <property type="project" value="UniProtKB-SubCell"/>
</dbReference>
<organism evidence="12 13">
    <name type="scientific">Trichoplax adhaerens</name>
    <name type="common">Trichoplax reptans</name>
    <dbReference type="NCBI Taxonomy" id="10228"/>
    <lineage>
        <taxon>Eukaryota</taxon>
        <taxon>Metazoa</taxon>
        <taxon>Placozoa</taxon>
        <taxon>Uniplacotomia</taxon>
        <taxon>Trichoplacea</taxon>
        <taxon>Trichoplacidae</taxon>
        <taxon>Trichoplax</taxon>
    </lineage>
</organism>
<dbReference type="InterPro" id="IPR015720">
    <property type="entry name" value="Emp24-like"/>
</dbReference>
<feature type="transmembrane region" description="Helical" evidence="9">
    <location>
        <begin position="175"/>
        <end position="197"/>
    </location>
</feature>
<name>B3S7R9_TRIAD</name>
<dbReference type="InParanoid" id="B3S7R9"/>
<protein>
    <recommendedName>
        <fullName evidence="11">GOLD domain-containing protein</fullName>
    </recommendedName>
</protein>
<dbReference type="RefSeq" id="XP_002116211.1">
    <property type="nucleotide sequence ID" value="XM_002116175.1"/>
</dbReference>
<evidence type="ECO:0000256" key="8">
    <source>
        <dbReference type="RuleBase" id="RU003827"/>
    </source>
</evidence>
<dbReference type="EMBL" id="DS985254">
    <property type="protein sequence ID" value="EDV21244.1"/>
    <property type="molecule type" value="Genomic_DNA"/>
</dbReference>
<keyword evidence="4 10" id="KW-0732">Signal</keyword>
<sequence>MLKNDRIWITSLLLLLVTCSWCVELTFELPDNSVECFYEDLTKNGKTTLEYQVLSGGNYDVDVVIKGPDSGQIYSGQRKQYDSHTFSAESDGVYSFCFSNEFSSFTHKVIYFDLVVGDEAPILDRLNKKQSALTQLESSCVNIHENLNVLIDVQTHHRNRESAGRNLAELLNERVSYWSVGESVIIVIIGIGQVWLLRRFFTTKKSTL</sequence>
<feature type="chain" id="PRO_5002798493" description="GOLD domain-containing protein" evidence="10">
    <location>
        <begin position="23"/>
        <end position="208"/>
    </location>
</feature>
<dbReference type="OrthoDB" id="62956at2759"/>
<dbReference type="KEGG" id="tad:TRIADDRAFT_38242"/>
<dbReference type="PANTHER" id="PTHR22811">
    <property type="entry name" value="TRANSMEMBRANE EMP24 DOMAIN-CONTAINING PROTEIN"/>
    <property type="match status" value="1"/>
</dbReference>
<evidence type="ECO:0000256" key="1">
    <source>
        <dbReference type="ARBA" id="ARBA00004479"/>
    </source>
</evidence>
<evidence type="ECO:0000256" key="10">
    <source>
        <dbReference type="SAM" id="SignalP"/>
    </source>
</evidence>
<keyword evidence="6 9" id="KW-0472">Membrane</keyword>
<dbReference type="SUPFAM" id="SSF101576">
    <property type="entry name" value="Supernatant protein factor (SPF), C-terminal domain"/>
    <property type="match status" value="1"/>
</dbReference>
<evidence type="ECO:0000256" key="3">
    <source>
        <dbReference type="ARBA" id="ARBA00022692"/>
    </source>
</evidence>
<evidence type="ECO:0000259" key="11">
    <source>
        <dbReference type="PROSITE" id="PS50866"/>
    </source>
</evidence>
<dbReference type="GO" id="GO:0005793">
    <property type="term" value="C:endoplasmic reticulum-Golgi intermediate compartment"/>
    <property type="evidence" value="ECO:0000318"/>
    <property type="project" value="GO_Central"/>
</dbReference>